<dbReference type="Gene3D" id="3.40.50.11780">
    <property type="match status" value="1"/>
</dbReference>
<dbReference type="eggNOG" id="COG3497">
    <property type="taxonomic scope" value="Bacteria"/>
</dbReference>
<evidence type="ECO:0000259" key="2">
    <source>
        <dbReference type="Pfam" id="PF17482"/>
    </source>
</evidence>
<dbReference type="PANTHER" id="PTHR35861:SF1">
    <property type="entry name" value="PHAGE TAIL SHEATH PROTEIN"/>
    <property type="match status" value="1"/>
</dbReference>
<sequence>MSAMKTPGVYIVDKETYPNAVIEAATAIPAFIGYTEKASEKDQFLLNKPVRISSINEFIAYFGGAPKPKFDIKKGDGDFNASLNGESYTLTRTDSYILYYCMLTFYANGGSDCYIVSVGNYTNKIEYSALAAGIAPLVKEQEPTMLVIPEAVCLAKAEDCYVLQQAMASHCGFYMKNRIAIFDIYEGYKNRKAPNGDVVTKFRENIGVNFLSFCAAYYPWINFNIIQEKDLDYSNLDLKELIPLITQEIEVSSKKQATKEGDLKKEEILKLIQKIKENEEIIEAEIASGKDIHDQEQIRKENHRTLLNCSPFYKEVMRQILLSLNRLPAAPSIAGIITLVDNTSEVWKAPANINLASAISSTQNVSNEEQEDLNIPLDGKSVNTIRVFPGEGIKVWGARTLDSNSMDWKYINVRRTMIMLEESIKNATKAYIFEPNMGNTWISVKSMISNFLYEIWKRGGLIGSTPDDAYSVHIGLGETMTPTDILEGIMRITVLVAIVHPGVFAEITFEIQMQNS</sequence>
<evidence type="ECO:0000256" key="1">
    <source>
        <dbReference type="ARBA" id="ARBA00008005"/>
    </source>
</evidence>
<dbReference type="EMBL" id="ADLW01000007">
    <property type="protein sequence ID" value="EGK03320.1"/>
    <property type="molecule type" value="Genomic_DNA"/>
</dbReference>
<dbReference type="STRING" id="742767.HMPREF9456_01957"/>
<dbReference type="PANTHER" id="PTHR35861">
    <property type="match status" value="1"/>
</dbReference>
<reference evidence="3 4" key="1">
    <citation type="submission" date="2011-04" db="EMBL/GenBank/DDBJ databases">
        <title>The Genome Sequence of Dysgonomonas mossii DSM 22836.</title>
        <authorList>
            <consortium name="The Broad Institute Genome Sequencing Platform"/>
            <person name="Earl A."/>
            <person name="Ward D."/>
            <person name="Feldgarden M."/>
            <person name="Gevers D."/>
            <person name="Pudlo N."/>
            <person name="Martens E."/>
            <person name="Allen-Vercoe E."/>
            <person name="Young S.K."/>
            <person name="Zeng Q."/>
            <person name="Gargeya S."/>
            <person name="Fitzgerald M."/>
            <person name="Haas B."/>
            <person name="Abouelleil A."/>
            <person name="Alvarado L."/>
            <person name="Arachchi H.M."/>
            <person name="Berlin A."/>
            <person name="Brown A."/>
            <person name="Chapman S.B."/>
            <person name="Chen Z."/>
            <person name="Dunbar C."/>
            <person name="Freedman E."/>
            <person name="Gearin G."/>
            <person name="Gellesch M."/>
            <person name="Goldberg J."/>
            <person name="Griggs A."/>
            <person name="Gujja S."/>
            <person name="Heiman D."/>
            <person name="Howarth C."/>
            <person name="Larson L."/>
            <person name="Lui A."/>
            <person name="MacDonald P.J.P."/>
            <person name="Mehta T."/>
            <person name="Montmayeur A."/>
            <person name="Murphy C."/>
            <person name="Neiman D."/>
            <person name="Pearson M."/>
            <person name="Priest M."/>
            <person name="Roberts A."/>
            <person name="Saif S."/>
            <person name="Shea T."/>
            <person name="Shenoy N."/>
            <person name="Sisk P."/>
            <person name="Stolte C."/>
            <person name="Sykes S."/>
            <person name="Yandava C."/>
            <person name="Wortman J."/>
            <person name="Nusbaum C."/>
            <person name="Birren B."/>
        </authorList>
    </citation>
    <scope>NUCLEOTIDE SEQUENCE [LARGE SCALE GENOMIC DNA]</scope>
    <source>
        <strain evidence="3 4">DSM 22836</strain>
    </source>
</reference>
<dbReference type="RefSeq" id="WP_006843327.1">
    <property type="nucleotide sequence ID" value="NZ_AQWJ01000003.1"/>
</dbReference>
<keyword evidence="4" id="KW-1185">Reference proteome</keyword>
<feature type="domain" description="Tail sheath protein C-terminal" evidence="2">
    <location>
        <begin position="405"/>
        <end position="466"/>
    </location>
</feature>
<gene>
    <name evidence="3" type="ORF">HMPREF9456_01957</name>
</gene>
<dbReference type="Proteomes" id="UP000006420">
    <property type="component" value="Unassembled WGS sequence"/>
</dbReference>
<dbReference type="GeneID" id="78082599"/>
<evidence type="ECO:0000313" key="4">
    <source>
        <dbReference type="Proteomes" id="UP000006420"/>
    </source>
</evidence>
<dbReference type="InterPro" id="IPR020287">
    <property type="entry name" value="Tail_sheath_C"/>
</dbReference>
<protein>
    <recommendedName>
        <fullName evidence="2">Tail sheath protein C-terminal domain-containing protein</fullName>
    </recommendedName>
</protein>
<proteinExistence type="inferred from homology"/>
<dbReference type="OrthoDB" id="9767864at2"/>
<evidence type="ECO:0000313" key="3">
    <source>
        <dbReference type="EMBL" id="EGK03320.1"/>
    </source>
</evidence>
<organism evidence="3 4">
    <name type="scientific">Dysgonomonas mossii DSM 22836</name>
    <dbReference type="NCBI Taxonomy" id="742767"/>
    <lineage>
        <taxon>Bacteria</taxon>
        <taxon>Pseudomonadati</taxon>
        <taxon>Bacteroidota</taxon>
        <taxon>Bacteroidia</taxon>
        <taxon>Bacteroidales</taxon>
        <taxon>Dysgonomonadaceae</taxon>
        <taxon>Dysgonomonas</taxon>
    </lineage>
</organism>
<name>F8X148_9BACT</name>
<dbReference type="InterPro" id="IPR052042">
    <property type="entry name" value="Tail_sheath_structural"/>
</dbReference>
<dbReference type="Pfam" id="PF17482">
    <property type="entry name" value="Phage_sheath_1C"/>
    <property type="match status" value="1"/>
</dbReference>
<accession>F8X148</accession>
<comment type="caution">
    <text evidence="3">The sequence shown here is derived from an EMBL/GenBank/DDBJ whole genome shotgun (WGS) entry which is preliminary data.</text>
</comment>
<dbReference type="AlphaFoldDB" id="F8X148"/>
<dbReference type="HOGENOM" id="CLU_009303_2_0_10"/>
<comment type="similarity">
    <text evidence="1">Belongs to the myoviridae tail sheath protein family.</text>
</comment>